<dbReference type="OrthoDB" id="3454650at2"/>
<dbReference type="RefSeq" id="WP_119104529.1">
    <property type="nucleotide sequence ID" value="NZ_QXMJ01000183.1"/>
</dbReference>
<proteinExistence type="predicted"/>
<accession>A0A505D6C1</accession>
<gene>
    <name evidence="1" type="ORF">FGD71_034590</name>
</gene>
<comment type="caution">
    <text evidence="1">The sequence shown here is derived from an EMBL/GenBank/DDBJ whole genome shotgun (WGS) entry which is preliminary data.</text>
</comment>
<dbReference type="EMBL" id="VCHX02000183">
    <property type="protein sequence ID" value="TPQ17792.1"/>
    <property type="molecule type" value="Genomic_DNA"/>
</dbReference>
<dbReference type="Proteomes" id="UP000317378">
    <property type="component" value="Unassembled WGS sequence"/>
</dbReference>
<dbReference type="AlphaFoldDB" id="A0A505D6C1"/>
<organism evidence="1 2">
    <name type="scientific">Streptomyces sporangiiformans</name>
    <dbReference type="NCBI Taxonomy" id="2315329"/>
    <lineage>
        <taxon>Bacteria</taxon>
        <taxon>Bacillati</taxon>
        <taxon>Actinomycetota</taxon>
        <taxon>Actinomycetes</taxon>
        <taxon>Kitasatosporales</taxon>
        <taxon>Streptomycetaceae</taxon>
        <taxon>Streptomyces</taxon>
    </lineage>
</organism>
<keyword evidence="2" id="KW-1185">Reference proteome</keyword>
<name>A0A505D6C1_9ACTN</name>
<reference evidence="1 2" key="1">
    <citation type="submission" date="2019-06" db="EMBL/GenBank/DDBJ databases">
        <title>Streptomyces sporangiiformans sp. nov., a novel actinomycete isolated from soil in Mount Song.</title>
        <authorList>
            <person name="Han L."/>
        </authorList>
    </citation>
    <scope>NUCLEOTIDE SEQUENCE [LARGE SCALE GENOMIC DNA]</scope>
    <source>
        <strain evidence="1 2">NEAU-SSA 1</strain>
    </source>
</reference>
<evidence type="ECO:0000313" key="1">
    <source>
        <dbReference type="EMBL" id="TPQ17792.1"/>
    </source>
</evidence>
<sequence length="376" mass="40757">MYVNPRMAKVNAALAVLLLLFVSVVALRAVIGPDLAWRYDKVLKDTGGLSGVVATAADDIWVSGNGFLLHYDGTGWQRRPMPTGFGHSVDNARLDAVDSGGLLLTARLADEDTWRMAHWDGTRWTALPKLPNGHRAMNVRALAADDIWALDGEAYHWDGTRWTAAELPIVVSALDGLASDDLWAVGYTDIDENSDRGPELTQPAAAHWDGRAWKLVPTPDYHFPEPAPAEPGADLTNVVVRAKDDVRAYGEHTYNPGEEGYEPDFEDIRLRWNGTRWTKLPNAKGACADRGHEVRDGDRGAVLSARRYLTADGDCEGISSSELPSTGGIRSSAKQSLWVNAITAVPGTDKILGVGQVDVSQGGNPTSRSVIVSLKR</sequence>
<evidence type="ECO:0000313" key="2">
    <source>
        <dbReference type="Proteomes" id="UP000317378"/>
    </source>
</evidence>
<protein>
    <submittedName>
        <fullName evidence="1">Uncharacterized protein</fullName>
    </submittedName>
</protein>